<reference evidence="3" key="1">
    <citation type="journal article" date="2019" name="Int. J. Syst. Evol. Microbiol.">
        <title>The Global Catalogue of Microorganisms (GCM) 10K type strain sequencing project: providing services to taxonomists for standard genome sequencing and annotation.</title>
        <authorList>
            <consortium name="The Broad Institute Genomics Platform"/>
            <consortium name="The Broad Institute Genome Sequencing Center for Infectious Disease"/>
            <person name="Wu L."/>
            <person name="Ma J."/>
        </authorList>
    </citation>
    <scope>NUCLEOTIDE SEQUENCE [LARGE SCALE GENOMIC DNA]</scope>
    <source>
        <strain evidence="3">ICMP 19430</strain>
    </source>
</reference>
<comment type="caution">
    <text evidence="2">The sequence shown here is derived from an EMBL/GenBank/DDBJ whole genome shotgun (WGS) entry which is preliminary data.</text>
</comment>
<proteinExistence type="predicted"/>
<dbReference type="EMBL" id="JBHTCS010000014">
    <property type="protein sequence ID" value="MFC7448816.1"/>
    <property type="molecule type" value="Genomic_DNA"/>
</dbReference>
<name>A0ABW2RY84_9NOCA</name>
<evidence type="ECO:0000313" key="3">
    <source>
        <dbReference type="Proteomes" id="UP001596484"/>
    </source>
</evidence>
<feature type="compositionally biased region" description="Basic and acidic residues" evidence="1">
    <location>
        <begin position="33"/>
        <end position="42"/>
    </location>
</feature>
<feature type="compositionally biased region" description="Basic and acidic residues" evidence="1">
    <location>
        <begin position="51"/>
        <end position="62"/>
    </location>
</feature>
<evidence type="ECO:0000256" key="1">
    <source>
        <dbReference type="SAM" id="MobiDB-lite"/>
    </source>
</evidence>
<dbReference type="RefSeq" id="WP_378405254.1">
    <property type="nucleotide sequence ID" value="NZ_JBHTCS010000014.1"/>
</dbReference>
<accession>A0ABW2RY84</accession>
<keyword evidence="3" id="KW-1185">Reference proteome</keyword>
<organism evidence="2 3">
    <name type="scientific">Rhodococcus daqingensis</name>
    <dbReference type="NCBI Taxonomy" id="2479363"/>
    <lineage>
        <taxon>Bacteria</taxon>
        <taxon>Bacillati</taxon>
        <taxon>Actinomycetota</taxon>
        <taxon>Actinomycetes</taxon>
        <taxon>Mycobacteriales</taxon>
        <taxon>Nocardiaceae</taxon>
        <taxon>Rhodococcus</taxon>
    </lineage>
</organism>
<evidence type="ECO:0000313" key="2">
    <source>
        <dbReference type="EMBL" id="MFC7448816.1"/>
    </source>
</evidence>
<feature type="region of interest" description="Disordered" evidence="1">
    <location>
        <begin position="1"/>
        <end position="84"/>
    </location>
</feature>
<dbReference type="Proteomes" id="UP001596484">
    <property type="component" value="Unassembled WGS sequence"/>
</dbReference>
<gene>
    <name evidence="2" type="ORF">ACFQS9_13040</name>
</gene>
<protein>
    <recommendedName>
        <fullName evidence="4">DUF5709 domain-containing protein</fullName>
    </recommendedName>
</protein>
<sequence length="114" mass="12186">MSTEDGPDQTLSASESVDSDEVRNDDGDDVVDAPEHWSEADRFGTTAAEAARGETLDQRLAEEEPDIPLEDDSRPKSDDAESVEAEIVDGVIVEDLGFNLGQVDGEPIDGGPVR</sequence>
<evidence type="ECO:0008006" key="4">
    <source>
        <dbReference type="Google" id="ProtNLM"/>
    </source>
</evidence>
<feature type="compositionally biased region" description="Polar residues" evidence="1">
    <location>
        <begin position="1"/>
        <end position="16"/>
    </location>
</feature>